<dbReference type="EC" id="2.4.-.-" evidence="10"/>
<feature type="region of interest" description="Disordered" evidence="7">
    <location>
        <begin position="1"/>
        <end position="20"/>
    </location>
</feature>
<dbReference type="Gene3D" id="3.90.550.10">
    <property type="entry name" value="Spore Coat Polysaccharide Biosynthesis Protein SpsA, Chain A"/>
    <property type="match status" value="1"/>
</dbReference>
<reference evidence="10" key="1">
    <citation type="submission" date="2022-10" db="EMBL/GenBank/DDBJ databases">
        <title>The complete genomes of actinobacterial strains from the NBC collection.</title>
        <authorList>
            <person name="Joergensen T.S."/>
            <person name="Alvarez Arevalo M."/>
            <person name="Sterndorff E.B."/>
            <person name="Faurdal D."/>
            <person name="Vuksanovic O."/>
            <person name="Mourched A.-S."/>
            <person name="Charusanti P."/>
            <person name="Shaw S."/>
            <person name="Blin K."/>
            <person name="Weber T."/>
        </authorList>
    </citation>
    <scope>NUCLEOTIDE SEQUENCE</scope>
    <source>
        <strain evidence="10">NBC_00060</strain>
    </source>
</reference>
<dbReference type="GO" id="GO:0016758">
    <property type="term" value="F:hexosyltransferase activity"/>
    <property type="evidence" value="ECO:0007669"/>
    <property type="project" value="TreeGrafter"/>
</dbReference>
<feature type="domain" description="Glycosyltransferase 2-like" evidence="9">
    <location>
        <begin position="235"/>
        <end position="441"/>
    </location>
</feature>
<accession>A0AAU2GT53</accession>
<feature type="transmembrane region" description="Helical" evidence="8">
    <location>
        <begin position="473"/>
        <end position="498"/>
    </location>
</feature>
<protein>
    <submittedName>
        <fullName evidence="10">Glycosyltransferase</fullName>
        <ecNumber evidence="10">2.4.-.-</ecNumber>
    </submittedName>
</protein>
<evidence type="ECO:0000256" key="2">
    <source>
        <dbReference type="ARBA" id="ARBA00022676"/>
    </source>
</evidence>
<evidence type="ECO:0000256" key="7">
    <source>
        <dbReference type="SAM" id="MobiDB-lite"/>
    </source>
</evidence>
<dbReference type="GO" id="GO:0005886">
    <property type="term" value="C:plasma membrane"/>
    <property type="evidence" value="ECO:0007669"/>
    <property type="project" value="TreeGrafter"/>
</dbReference>
<comment type="subcellular location">
    <subcellularLocation>
        <location evidence="1">Membrane</location>
        <topology evidence="1">Multi-pass membrane protein</topology>
    </subcellularLocation>
</comment>
<organism evidence="10">
    <name type="scientific">Streptomyces sp. NBC_00060</name>
    <dbReference type="NCBI Taxonomy" id="2975636"/>
    <lineage>
        <taxon>Bacteria</taxon>
        <taxon>Bacillati</taxon>
        <taxon>Actinomycetota</taxon>
        <taxon>Actinomycetes</taxon>
        <taxon>Kitasatosporales</taxon>
        <taxon>Streptomycetaceae</taxon>
        <taxon>Streptomyces</taxon>
    </lineage>
</organism>
<dbReference type="InterPro" id="IPR001173">
    <property type="entry name" value="Glyco_trans_2-like"/>
</dbReference>
<dbReference type="SUPFAM" id="SSF53448">
    <property type="entry name" value="Nucleotide-diphospho-sugar transferases"/>
    <property type="match status" value="1"/>
</dbReference>
<feature type="transmembrane region" description="Helical" evidence="8">
    <location>
        <begin position="443"/>
        <end position="461"/>
    </location>
</feature>
<evidence type="ECO:0000256" key="1">
    <source>
        <dbReference type="ARBA" id="ARBA00004141"/>
    </source>
</evidence>
<evidence type="ECO:0000256" key="5">
    <source>
        <dbReference type="ARBA" id="ARBA00022989"/>
    </source>
</evidence>
<evidence type="ECO:0000256" key="3">
    <source>
        <dbReference type="ARBA" id="ARBA00022679"/>
    </source>
</evidence>
<evidence type="ECO:0000256" key="8">
    <source>
        <dbReference type="SAM" id="Phobius"/>
    </source>
</evidence>
<dbReference type="AlphaFoldDB" id="A0AAU2GT53"/>
<feature type="transmembrane region" description="Helical" evidence="8">
    <location>
        <begin position="97"/>
        <end position="122"/>
    </location>
</feature>
<dbReference type="EMBL" id="CP108253">
    <property type="protein sequence ID" value="WTU38856.1"/>
    <property type="molecule type" value="Genomic_DNA"/>
</dbReference>
<proteinExistence type="predicted"/>
<feature type="transmembrane region" description="Helical" evidence="8">
    <location>
        <begin position="521"/>
        <end position="540"/>
    </location>
</feature>
<keyword evidence="6 8" id="KW-0472">Membrane</keyword>
<evidence type="ECO:0000313" key="10">
    <source>
        <dbReference type="EMBL" id="WTU38856.1"/>
    </source>
</evidence>
<evidence type="ECO:0000259" key="9">
    <source>
        <dbReference type="Pfam" id="PF13632"/>
    </source>
</evidence>
<evidence type="ECO:0000256" key="4">
    <source>
        <dbReference type="ARBA" id="ARBA00022692"/>
    </source>
</evidence>
<keyword evidence="4 8" id="KW-0812">Transmembrane</keyword>
<sequence>MSSYPSRPDRRAEKRRRRNASAVTAYRRAARGCGPLANPRREVGFLSVLDTRDRISLTALVTATALADLVFIGWLLLPEHVPGPGVTGLGGFGLCLARVGFCLVIAVEAIKVVQAVAIWVFAYRARDPIPMTPPGRLRVAMLTTIVPSKEPLAVVQRTLRAMLEVERWDCAVDVWILDEGNDPTVRQMAARLGVHHFSRKDRPEYNRPSGPFRARTKSGNHNAWRAEHENRYDVVAQMDPDHVPLPCFLERTLGYFHDPDTAFVVAPQVYGNAYDNWVAHGASVQQYLFSSIVERGGNGLDAPLLIGTNHLYRVAAWQQIGGYQDSIIEDHLTSMRVHGTLNPATGQGWKGVYTPDVVAVGEGPTTWTDYFNQQKRWAYGIWEIKLNPRLRQGIRLRPRQRLLYDLVQFYYPSIAVNLALGTLATALYMLLGVSSIQLPGLPWFLLWSAGMAGSFALWLWLRRFNLAEHERREIGMAGILLTLFAGPVYIAAAVNALLRRPLAYVVTAKGDLRSAESPRTFRLHLIWALLAGGLFVVSFLHHHDYTGMRIWTLLCLAAGSAPPLLALADGVSTRLRTARADP</sequence>
<feature type="transmembrane region" description="Helical" evidence="8">
    <location>
        <begin position="409"/>
        <end position="431"/>
    </location>
</feature>
<keyword evidence="2 10" id="KW-0328">Glycosyltransferase</keyword>
<evidence type="ECO:0000256" key="6">
    <source>
        <dbReference type="ARBA" id="ARBA00023136"/>
    </source>
</evidence>
<dbReference type="PANTHER" id="PTHR43867">
    <property type="entry name" value="CELLULOSE SYNTHASE CATALYTIC SUBUNIT A [UDP-FORMING]"/>
    <property type="match status" value="1"/>
</dbReference>
<keyword evidence="3 10" id="KW-0808">Transferase</keyword>
<dbReference type="InterPro" id="IPR029044">
    <property type="entry name" value="Nucleotide-diphossugar_trans"/>
</dbReference>
<feature type="transmembrane region" description="Helical" evidence="8">
    <location>
        <begin position="55"/>
        <end position="77"/>
    </location>
</feature>
<name>A0AAU2GT53_9ACTN</name>
<gene>
    <name evidence="10" type="ORF">OHV25_04355</name>
</gene>
<dbReference type="InterPro" id="IPR050321">
    <property type="entry name" value="Glycosyltr_2/OpgH_subfam"/>
</dbReference>
<keyword evidence="5 8" id="KW-1133">Transmembrane helix</keyword>
<dbReference type="Pfam" id="PF13632">
    <property type="entry name" value="Glyco_trans_2_3"/>
    <property type="match status" value="1"/>
</dbReference>
<dbReference type="PANTHER" id="PTHR43867:SF2">
    <property type="entry name" value="CELLULOSE SYNTHASE CATALYTIC SUBUNIT A [UDP-FORMING]"/>
    <property type="match status" value="1"/>
</dbReference>